<keyword evidence="3" id="KW-1133">Transmembrane helix</keyword>
<feature type="transmembrane region" description="Helical" evidence="3">
    <location>
        <begin position="397"/>
        <end position="424"/>
    </location>
</feature>
<reference evidence="4 5" key="1">
    <citation type="submission" date="2017-03" db="EMBL/GenBank/DDBJ databases">
        <title>Isolation of Levoglucosan Utilizing Bacteria.</title>
        <authorList>
            <person name="Arya A.S."/>
        </authorList>
    </citation>
    <scope>NUCLEOTIDE SEQUENCE [LARGE SCALE GENOMIC DNA]</scope>
    <source>
        <strain evidence="4 5">MEC069</strain>
    </source>
</reference>
<evidence type="ECO:0000313" key="4">
    <source>
        <dbReference type="EMBL" id="TFE84144.1"/>
    </source>
</evidence>
<dbReference type="GO" id="GO:0016020">
    <property type="term" value="C:membrane"/>
    <property type="evidence" value="ECO:0007669"/>
    <property type="project" value="InterPro"/>
</dbReference>
<dbReference type="RefSeq" id="WP_167690213.1">
    <property type="nucleotide sequence ID" value="NZ_MYFO02000001.1"/>
</dbReference>
<dbReference type="EMBL" id="MYFO01000038">
    <property type="protein sequence ID" value="TFE84144.1"/>
    <property type="molecule type" value="Genomic_DNA"/>
</dbReference>
<feature type="transmembrane region" description="Helical" evidence="3">
    <location>
        <begin position="233"/>
        <end position="254"/>
    </location>
</feature>
<dbReference type="GO" id="GO:0009847">
    <property type="term" value="P:spore germination"/>
    <property type="evidence" value="ECO:0007669"/>
    <property type="project" value="InterPro"/>
</dbReference>
<gene>
    <name evidence="4" type="ORF">B5M42_21115</name>
</gene>
<protein>
    <submittedName>
        <fullName evidence="4">Spore germination protein</fullName>
    </submittedName>
</protein>
<organism evidence="4 5">
    <name type="scientific">Paenibacillus athensensis</name>
    <dbReference type="NCBI Taxonomy" id="1967502"/>
    <lineage>
        <taxon>Bacteria</taxon>
        <taxon>Bacillati</taxon>
        <taxon>Bacillota</taxon>
        <taxon>Bacilli</taxon>
        <taxon>Bacillales</taxon>
        <taxon>Paenibacillaceae</taxon>
        <taxon>Paenibacillus</taxon>
    </lineage>
</organism>
<feature type="transmembrane region" description="Helical" evidence="3">
    <location>
        <begin position="314"/>
        <end position="333"/>
    </location>
</feature>
<dbReference type="InterPro" id="IPR004995">
    <property type="entry name" value="Spore_Ger"/>
</dbReference>
<evidence type="ECO:0000256" key="2">
    <source>
        <dbReference type="ARBA" id="ARBA00023136"/>
    </source>
</evidence>
<evidence type="ECO:0000256" key="1">
    <source>
        <dbReference type="ARBA" id="ARBA00005278"/>
    </source>
</evidence>
<dbReference type="InterPro" id="IPR050768">
    <property type="entry name" value="UPF0353/GerABKA_families"/>
</dbReference>
<comment type="similarity">
    <text evidence="1">Belongs to the GerABKA family.</text>
</comment>
<dbReference type="PANTHER" id="PTHR22550">
    <property type="entry name" value="SPORE GERMINATION PROTEIN"/>
    <property type="match status" value="1"/>
</dbReference>
<keyword evidence="5" id="KW-1185">Reference proteome</keyword>
<feature type="transmembrane region" description="Helical" evidence="3">
    <location>
        <begin position="362"/>
        <end position="385"/>
    </location>
</feature>
<evidence type="ECO:0000313" key="5">
    <source>
        <dbReference type="Proteomes" id="UP000298246"/>
    </source>
</evidence>
<name>A0A4Y8PUC6_9BACL</name>
<accession>A0A4Y8PUC6</accession>
<dbReference type="Pfam" id="PF03323">
    <property type="entry name" value="GerA"/>
    <property type="match status" value="1"/>
</dbReference>
<keyword evidence="3" id="KW-0812">Transmembrane</keyword>
<feature type="transmembrane region" description="Helical" evidence="3">
    <location>
        <begin position="275"/>
        <end position="294"/>
    </location>
</feature>
<comment type="caution">
    <text evidence="4">The sequence shown here is derived from an EMBL/GenBank/DDBJ whole genome shotgun (WGS) entry which is preliminary data.</text>
</comment>
<sequence length="439" mass="49051">MDWTEQSKEWLLDKLAPNGDLELRTLGRGGGLQIELLFIRSICDAEFIRKQLIEPYFQMKTDQEYEDYLLAFPGAYSAKNNVDTLMKLTSGYAVITLGDHMLVFNAIQVKASALSEASVESTLLGPQTAFSEHIDTNLNIVRLRYRQSSLKTENFDIGRLTQTRVCLLYDDKLVDQGALLRVRQCLDQIDVDTLQSAGELHRLMTKNSYTLFPVYLSTERPDRTIINISQGKIVLMVEGTPFVLLLPAVFFEFYSAMDDLYQLPVVRYFLKLLRYIALFTSILLPGAYVALTAYNPEIFRVQLAMSIAGSRASVPYPAYVEVIFMLVMMELLLEASIRLPKSVGSTATTVGGLILGQAATQAGLISTIMIIIVSTVAICNFVVPINTMSFAMRVVKYPLVLLASLFGVVGLVIGFVGLIGYLASLRSFGKPYLRIFWKN</sequence>
<dbReference type="PANTHER" id="PTHR22550:SF5">
    <property type="entry name" value="LEUCINE ZIPPER PROTEIN 4"/>
    <property type="match status" value="1"/>
</dbReference>
<evidence type="ECO:0000256" key="3">
    <source>
        <dbReference type="SAM" id="Phobius"/>
    </source>
</evidence>
<dbReference type="PIRSF" id="PIRSF005690">
    <property type="entry name" value="GerBA"/>
    <property type="match status" value="1"/>
</dbReference>
<dbReference type="Proteomes" id="UP000298246">
    <property type="component" value="Unassembled WGS sequence"/>
</dbReference>
<proteinExistence type="inferred from homology"/>
<dbReference type="AlphaFoldDB" id="A0A4Y8PUC6"/>
<keyword evidence="2 3" id="KW-0472">Membrane</keyword>